<gene>
    <name evidence="6" type="primary">GIMAP2</name>
    <name evidence="6" type="ORF">AMEX_G27087</name>
</gene>
<dbReference type="InterPro" id="IPR027417">
    <property type="entry name" value="P-loop_NTPase"/>
</dbReference>
<dbReference type="PANTHER" id="PTHR10903">
    <property type="entry name" value="GTPASE, IMAP FAMILY MEMBER-RELATED"/>
    <property type="match status" value="1"/>
</dbReference>
<dbReference type="InterPro" id="IPR045058">
    <property type="entry name" value="GIMA/IAN/Toc"/>
</dbReference>
<accession>A0A8T2KSW1</accession>
<evidence type="ECO:0000256" key="3">
    <source>
        <dbReference type="ARBA" id="ARBA00023134"/>
    </source>
</evidence>
<evidence type="ECO:0000259" key="5">
    <source>
        <dbReference type="Pfam" id="PF04548"/>
    </source>
</evidence>
<comment type="caution">
    <text evidence="6">The sequence shown here is derived from an EMBL/GenBank/DDBJ whole genome shotgun (WGS) entry which is preliminary data.</text>
</comment>
<evidence type="ECO:0000313" key="6">
    <source>
        <dbReference type="EMBL" id="KAG9260782.1"/>
    </source>
</evidence>
<dbReference type="PANTHER" id="PTHR10903:SF170">
    <property type="entry name" value="GTPASE IMAP FAMILY MEMBER 7"/>
    <property type="match status" value="1"/>
</dbReference>
<dbReference type="Proteomes" id="UP000752171">
    <property type="component" value="Unassembled WGS sequence"/>
</dbReference>
<dbReference type="Pfam" id="PF04548">
    <property type="entry name" value="AIG1"/>
    <property type="match status" value="1"/>
</dbReference>
<keyword evidence="3" id="KW-0342">GTP-binding</keyword>
<dbReference type="EMBL" id="JAICCE010000024">
    <property type="protein sequence ID" value="KAG9260782.1"/>
    <property type="molecule type" value="Genomic_DNA"/>
</dbReference>
<feature type="non-terminal residue" evidence="6">
    <location>
        <position position="413"/>
    </location>
</feature>
<protein>
    <submittedName>
        <fullName evidence="6">GTPase IMAP family member 7-like</fullName>
    </submittedName>
</protein>
<comment type="similarity">
    <text evidence="1">Belongs to the TRAFAC class TrmE-Era-EngA-EngB-Septin-like GTPase superfamily. AIG1/Toc34/Toc159-like paraseptin GTPase family. IAN subfamily.</text>
</comment>
<dbReference type="GO" id="GO:0005525">
    <property type="term" value="F:GTP binding"/>
    <property type="evidence" value="ECO:0007669"/>
    <property type="project" value="UniProtKB-KW"/>
</dbReference>
<evidence type="ECO:0000313" key="7">
    <source>
        <dbReference type="Proteomes" id="UP000752171"/>
    </source>
</evidence>
<proteinExistence type="inferred from homology"/>
<reference evidence="6 7" key="1">
    <citation type="submission" date="2021-07" db="EMBL/GenBank/DDBJ databases">
        <authorList>
            <person name="Imarazene B."/>
            <person name="Zahm M."/>
            <person name="Klopp C."/>
            <person name="Cabau C."/>
            <person name="Beille S."/>
            <person name="Jouanno E."/>
            <person name="Castinel A."/>
            <person name="Lluch J."/>
            <person name="Gil L."/>
            <person name="Kuchtly C."/>
            <person name="Lopez Roques C."/>
            <person name="Donnadieu C."/>
            <person name="Parrinello H."/>
            <person name="Journot L."/>
            <person name="Du K."/>
            <person name="Schartl M."/>
            <person name="Retaux S."/>
            <person name="Guiguen Y."/>
        </authorList>
    </citation>
    <scope>NUCLEOTIDE SEQUENCE [LARGE SCALE GENOMIC DNA]</scope>
    <source>
        <strain evidence="6">Pach_M1</strain>
        <tissue evidence="6">Testis</tissue>
    </source>
</reference>
<evidence type="ECO:0000256" key="4">
    <source>
        <dbReference type="SAM" id="MobiDB-lite"/>
    </source>
</evidence>
<evidence type="ECO:0000256" key="1">
    <source>
        <dbReference type="ARBA" id="ARBA00008535"/>
    </source>
</evidence>
<keyword evidence="2" id="KW-0547">Nucleotide-binding</keyword>
<feature type="domain" description="AIG1-type G" evidence="5">
    <location>
        <begin position="50"/>
        <end position="242"/>
    </location>
</feature>
<organism evidence="6 7">
    <name type="scientific">Astyanax mexicanus</name>
    <name type="common">Blind cave fish</name>
    <name type="synonym">Astyanax fasciatus mexicanus</name>
    <dbReference type="NCBI Taxonomy" id="7994"/>
    <lineage>
        <taxon>Eukaryota</taxon>
        <taxon>Metazoa</taxon>
        <taxon>Chordata</taxon>
        <taxon>Craniata</taxon>
        <taxon>Vertebrata</taxon>
        <taxon>Euteleostomi</taxon>
        <taxon>Actinopterygii</taxon>
        <taxon>Neopterygii</taxon>
        <taxon>Teleostei</taxon>
        <taxon>Ostariophysi</taxon>
        <taxon>Characiformes</taxon>
        <taxon>Characoidei</taxon>
        <taxon>Acestrorhamphidae</taxon>
        <taxon>Acestrorhamphinae</taxon>
        <taxon>Astyanax</taxon>
    </lineage>
</organism>
<sequence length="413" mass="48767">TAQEEDTEISKISFADSQDKRGEFRTANAEPCEERLYSARHSAEPRQEFRFILLGGDECAKQDVCNTILRENETQQSINSRTCEMKEGWINGRFVSVVNSPSYWMEHLASYFFFFRGLETIKNELQRGISLVFPGPHAFLLVVEAGRDTNKEHYLLKAIKFVFGKEALDYTIVLFISDSQPNYSQISRKSIVKKCGGRYHVLLRNNERSVGELFEEVVKMTNKQQCKFFVPSPYEQFMKMNFESWEKEKELDFFRKNEKKLQEQRDDSKLRERDLQKELNCSRENERKLREERDDSKLRESELQKKLDTFRKEQDNFKQIESELQKMLDLSRENERKLQEERDDSYLRERELQKELDVLRLRKPEESSFMDDVEHGGAGIENKEQTCGATPVRRGSKELIPPDCKYCLMAIIL</sequence>
<name>A0A8T2KSW1_ASTMX</name>
<dbReference type="AlphaFoldDB" id="A0A8T2KSW1"/>
<dbReference type="InterPro" id="IPR006703">
    <property type="entry name" value="G_AIG1"/>
</dbReference>
<dbReference type="Gene3D" id="3.40.50.300">
    <property type="entry name" value="P-loop containing nucleotide triphosphate hydrolases"/>
    <property type="match status" value="1"/>
</dbReference>
<feature type="region of interest" description="Disordered" evidence="4">
    <location>
        <begin position="281"/>
        <end position="300"/>
    </location>
</feature>
<evidence type="ECO:0000256" key="2">
    <source>
        <dbReference type="ARBA" id="ARBA00022741"/>
    </source>
</evidence>